<keyword evidence="1 2" id="KW-0808">Transferase</keyword>
<accession>A0ABP9TSY3</accession>
<dbReference type="RefSeq" id="WP_210101299.1">
    <property type="nucleotide sequence ID" value="NZ_BAABLK010000091.1"/>
</dbReference>
<dbReference type="InterPro" id="IPR043130">
    <property type="entry name" value="CDP-OH_PTrfase_TM_dom"/>
</dbReference>
<dbReference type="InterPro" id="IPR000462">
    <property type="entry name" value="CDP-OH_P_trans"/>
</dbReference>
<dbReference type="PROSITE" id="PS00379">
    <property type="entry name" value="CDP_ALCOHOL_P_TRANSF"/>
    <property type="match status" value="1"/>
</dbReference>
<feature type="transmembrane region" description="Helical" evidence="3">
    <location>
        <begin position="12"/>
        <end position="33"/>
    </location>
</feature>
<dbReference type="EMBL" id="BAABLK010000091">
    <property type="protein sequence ID" value="GAA5228868.1"/>
    <property type="molecule type" value="Genomic_DNA"/>
</dbReference>
<reference evidence="5" key="1">
    <citation type="journal article" date="2019" name="Int. J. Syst. Evol. Microbiol.">
        <title>The Global Catalogue of Microorganisms (GCM) 10K type strain sequencing project: providing services to taxonomists for standard genome sequencing and annotation.</title>
        <authorList>
            <consortium name="The Broad Institute Genomics Platform"/>
            <consortium name="The Broad Institute Genome Sequencing Center for Infectious Disease"/>
            <person name="Wu L."/>
            <person name="Ma J."/>
        </authorList>
    </citation>
    <scope>NUCLEOTIDE SEQUENCE [LARGE SCALE GENOMIC DNA]</scope>
    <source>
        <strain evidence="5">JCM 18952</strain>
    </source>
</reference>
<keyword evidence="3" id="KW-1133">Transmembrane helix</keyword>
<dbReference type="Proteomes" id="UP001501257">
    <property type="component" value="Unassembled WGS sequence"/>
</dbReference>
<keyword evidence="3" id="KW-0472">Membrane</keyword>
<evidence type="ECO:0000313" key="5">
    <source>
        <dbReference type="Proteomes" id="UP001501257"/>
    </source>
</evidence>
<feature type="transmembrane region" description="Helical" evidence="3">
    <location>
        <begin position="39"/>
        <end position="60"/>
    </location>
</feature>
<proteinExistence type="inferred from homology"/>
<protein>
    <submittedName>
        <fullName evidence="4">CDP-alcohol phosphatidyltransferase family protein</fullName>
    </submittedName>
</protein>
<comment type="similarity">
    <text evidence="2">Belongs to the CDP-alcohol phosphatidyltransferase class-I family.</text>
</comment>
<organism evidence="4 5">
    <name type="scientific">Paeniglutamicibacter antarcticus</name>
    <dbReference type="NCBI Taxonomy" id="494023"/>
    <lineage>
        <taxon>Bacteria</taxon>
        <taxon>Bacillati</taxon>
        <taxon>Actinomycetota</taxon>
        <taxon>Actinomycetes</taxon>
        <taxon>Micrococcales</taxon>
        <taxon>Micrococcaceae</taxon>
        <taxon>Paeniglutamicibacter</taxon>
    </lineage>
</organism>
<keyword evidence="5" id="KW-1185">Reference proteome</keyword>
<comment type="caution">
    <text evidence="4">The sequence shown here is derived from an EMBL/GenBank/DDBJ whole genome shotgun (WGS) entry which is preliminary data.</text>
</comment>
<evidence type="ECO:0000256" key="1">
    <source>
        <dbReference type="ARBA" id="ARBA00022679"/>
    </source>
</evidence>
<evidence type="ECO:0000256" key="3">
    <source>
        <dbReference type="SAM" id="Phobius"/>
    </source>
</evidence>
<dbReference type="InterPro" id="IPR048254">
    <property type="entry name" value="CDP_ALCOHOL_P_TRANSF_CS"/>
</dbReference>
<dbReference type="Pfam" id="PF01066">
    <property type="entry name" value="CDP-OH_P_transf"/>
    <property type="match status" value="1"/>
</dbReference>
<sequence length="262" mass="27429">MHRSSDRTQRKALVDALCTVLGSVGLGIVVVQFGRAPGWEGLAAVTGGLALVSVAVLGIVRRRPLFSTPADRVTLGRAVLGGGCATIIVLAALGSLPHRSWWLVLLAAPAVLLDAVDGTVARRTGTATAQGARLDMETDAALMLALTVPLAFTLGPWVLAIGLMRYGFVALSWWRPALRAPLEFSQFRRITAAIQAVVLVIALVPVVPESLAASVLGLSLALLSASFLRDIIALERRHDTLPARVRTEAAASGTGKGTPPRS</sequence>
<feature type="transmembrane region" description="Helical" evidence="3">
    <location>
        <begin position="140"/>
        <end position="166"/>
    </location>
</feature>
<keyword evidence="3" id="KW-0812">Transmembrane</keyword>
<dbReference type="Gene3D" id="1.20.120.1760">
    <property type="match status" value="1"/>
</dbReference>
<evidence type="ECO:0000313" key="4">
    <source>
        <dbReference type="EMBL" id="GAA5228868.1"/>
    </source>
</evidence>
<evidence type="ECO:0000256" key="2">
    <source>
        <dbReference type="RuleBase" id="RU003750"/>
    </source>
</evidence>
<gene>
    <name evidence="4" type="ORF">GCM10025778_34070</name>
</gene>
<feature type="transmembrane region" description="Helical" evidence="3">
    <location>
        <begin position="72"/>
        <end position="96"/>
    </location>
</feature>
<name>A0ABP9TSY3_9MICC</name>